<name>A0A517L3M8_9PEZI</name>
<accession>A0A517L3M8</accession>
<evidence type="ECO:0008006" key="3">
    <source>
        <dbReference type="Google" id="ProtNLM"/>
    </source>
</evidence>
<dbReference type="EMBL" id="CP042188">
    <property type="protein sequence ID" value="QDS70247.1"/>
    <property type="molecule type" value="Genomic_DNA"/>
</dbReference>
<evidence type="ECO:0000313" key="2">
    <source>
        <dbReference type="Proteomes" id="UP000316270"/>
    </source>
</evidence>
<dbReference type="STRING" id="50376.A0A517L3M8"/>
<keyword evidence="2" id="KW-1185">Reference proteome</keyword>
<organism evidence="1 2">
    <name type="scientific">Venturia effusa</name>
    <dbReference type="NCBI Taxonomy" id="50376"/>
    <lineage>
        <taxon>Eukaryota</taxon>
        <taxon>Fungi</taxon>
        <taxon>Dikarya</taxon>
        <taxon>Ascomycota</taxon>
        <taxon>Pezizomycotina</taxon>
        <taxon>Dothideomycetes</taxon>
        <taxon>Pleosporomycetidae</taxon>
        <taxon>Venturiales</taxon>
        <taxon>Venturiaceae</taxon>
        <taxon>Venturia</taxon>
    </lineage>
</organism>
<proteinExistence type="predicted"/>
<dbReference type="Proteomes" id="UP000316270">
    <property type="component" value="Chromosome 4"/>
</dbReference>
<dbReference type="CDD" id="cd09917">
    <property type="entry name" value="F-box_SF"/>
    <property type="match status" value="1"/>
</dbReference>
<evidence type="ECO:0000313" key="1">
    <source>
        <dbReference type="EMBL" id="QDS70247.1"/>
    </source>
</evidence>
<reference evidence="1 2" key="1">
    <citation type="submission" date="2019-07" db="EMBL/GenBank/DDBJ databases">
        <title>Finished genome of Venturia effusa.</title>
        <authorList>
            <person name="Young C.A."/>
            <person name="Cox M.P."/>
            <person name="Ganley A.R.D."/>
            <person name="David W.J."/>
        </authorList>
    </citation>
    <scope>NUCLEOTIDE SEQUENCE [LARGE SCALE GENOMIC DNA]</scope>
    <source>
        <strain evidence="2">albino</strain>
    </source>
</reference>
<dbReference type="OrthoDB" id="1638493at2759"/>
<protein>
    <recommendedName>
        <fullName evidence="3">F-box domain-containing protein</fullName>
    </recommendedName>
</protein>
<dbReference type="AlphaFoldDB" id="A0A517L3M8"/>
<sequence>MHFELFPTEIISHVFFSCETIHSALSLSSTCHRFNKIFNSSKRLSILEQAAEAQYGPLEDAIQLVTHNASQPAHLVRSVPFSLALLKQINHVGRIAQKWCDIYPFKKWKVNFQDRRLLGSDECYRLRRALYRLWLYTRAFHTSTYTRDQRMNLQLVRIRAELLHNWTTEELAEIADVHAVLREVVHGNVCPSNGAISRKFKKRFPDNEHQPLFNIHLNYPPPPFAAPTPTSQFHNPPSPNMIAAQYHDGPSHVSRYRLSKFIATPYHEPGSEGWGDSISHHYIVEDVLKLDPEQIIWLKENAPLKGMVETYVKGLGDWFENNGETWTQTLEWVIRERGEEMDELMDAVVDGELGIALSED</sequence>
<gene>
    <name evidence="1" type="ORF">FKW77_007332</name>
</gene>